<dbReference type="PANTHER" id="PTHR24006:SF722">
    <property type="entry name" value="UBIQUITIN CARBOXYL-TERMINAL HYDROLASE 48"/>
    <property type="match status" value="1"/>
</dbReference>
<protein>
    <recommendedName>
        <fullName evidence="3">ubiquitinyl hydrolase 1</fullName>
        <ecNumber evidence="3">3.4.19.12</ecNumber>
    </recommendedName>
</protein>
<dbReference type="GO" id="GO:0006508">
    <property type="term" value="P:proteolysis"/>
    <property type="evidence" value="ECO:0007669"/>
    <property type="project" value="UniProtKB-KW"/>
</dbReference>
<evidence type="ECO:0000256" key="2">
    <source>
        <dbReference type="ARBA" id="ARBA00009085"/>
    </source>
</evidence>
<evidence type="ECO:0000256" key="6">
    <source>
        <dbReference type="ARBA" id="ARBA00022801"/>
    </source>
</evidence>
<accession>A0A9W6TNU9</accession>
<comment type="similarity">
    <text evidence="2">Belongs to the peptidase C19 family.</text>
</comment>
<dbReference type="Pfam" id="PF00443">
    <property type="entry name" value="UCH"/>
    <property type="match status" value="1"/>
</dbReference>
<keyword evidence="7" id="KW-0788">Thiol protease</keyword>
<evidence type="ECO:0000256" key="5">
    <source>
        <dbReference type="ARBA" id="ARBA00022786"/>
    </source>
</evidence>
<dbReference type="PANTHER" id="PTHR24006">
    <property type="entry name" value="UBIQUITIN CARBOXYL-TERMINAL HYDROLASE"/>
    <property type="match status" value="1"/>
</dbReference>
<comment type="caution">
    <text evidence="9">The sequence shown here is derived from an EMBL/GenBank/DDBJ whole genome shotgun (WGS) entry which is preliminary data.</text>
</comment>
<dbReference type="OrthoDB" id="289038at2759"/>
<proteinExistence type="inferred from homology"/>
<dbReference type="InterPro" id="IPR028889">
    <property type="entry name" value="USP"/>
</dbReference>
<sequence length="211" mass="24404">MLQCLFVNLPLRRAVYEWQPKEPLVDKEQALQMKALQKLFAQMQLGNESYYDPAEFASTLSLNNVMQQDAQVGEEFSKLLLAHLRTIFGQSRFSNHWDLVDRIFQGQMSYVTKCLKCKNKSMRPSSYYEISLNIKGHKTVEDCIGSYLSAEVLDGENKYFCEHCDAKQCAERFLELKPHALPPTLMVQLMRFVYDANAGRKKKLTVRTCVD</sequence>
<dbReference type="SUPFAM" id="SSF54001">
    <property type="entry name" value="Cysteine proteinases"/>
    <property type="match status" value="1"/>
</dbReference>
<gene>
    <name evidence="9" type="ORF">Plil01_000609400</name>
</gene>
<evidence type="ECO:0000256" key="4">
    <source>
        <dbReference type="ARBA" id="ARBA00022670"/>
    </source>
</evidence>
<evidence type="ECO:0000259" key="8">
    <source>
        <dbReference type="PROSITE" id="PS50235"/>
    </source>
</evidence>
<dbReference type="InterPro" id="IPR001394">
    <property type="entry name" value="Peptidase_C19_UCH"/>
</dbReference>
<evidence type="ECO:0000313" key="10">
    <source>
        <dbReference type="Proteomes" id="UP001165083"/>
    </source>
</evidence>
<dbReference type="GO" id="GO:0016579">
    <property type="term" value="P:protein deubiquitination"/>
    <property type="evidence" value="ECO:0007669"/>
    <property type="project" value="InterPro"/>
</dbReference>
<dbReference type="Proteomes" id="UP001165083">
    <property type="component" value="Unassembled WGS sequence"/>
</dbReference>
<dbReference type="EMBL" id="BSXW01000263">
    <property type="protein sequence ID" value="GMF16873.1"/>
    <property type="molecule type" value="Genomic_DNA"/>
</dbReference>
<dbReference type="GO" id="GO:0005634">
    <property type="term" value="C:nucleus"/>
    <property type="evidence" value="ECO:0007669"/>
    <property type="project" value="UniProtKB-SubCell"/>
</dbReference>
<evidence type="ECO:0000256" key="7">
    <source>
        <dbReference type="ARBA" id="ARBA00022807"/>
    </source>
</evidence>
<dbReference type="InterPro" id="IPR050164">
    <property type="entry name" value="Peptidase_C19"/>
</dbReference>
<evidence type="ECO:0000256" key="3">
    <source>
        <dbReference type="ARBA" id="ARBA00012759"/>
    </source>
</evidence>
<reference evidence="9" key="1">
    <citation type="submission" date="2023-04" db="EMBL/GenBank/DDBJ databases">
        <title>Phytophthora lilii NBRC 32176.</title>
        <authorList>
            <person name="Ichikawa N."/>
            <person name="Sato H."/>
            <person name="Tonouchi N."/>
        </authorList>
    </citation>
    <scope>NUCLEOTIDE SEQUENCE</scope>
    <source>
        <strain evidence="9">NBRC 32176</strain>
    </source>
</reference>
<feature type="domain" description="USP" evidence="8">
    <location>
        <begin position="1"/>
        <end position="211"/>
    </location>
</feature>
<organism evidence="9 10">
    <name type="scientific">Phytophthora lilii</name>
    <dbReference type="NCBI Taxonomy" id="2077276"/>
    <lineage>
        <taxon>Eukaryota</taxon>
        <taxon>Sar</taxon>
        <taxon>Stramenopiles</taxon>
        <taxon>Oomycota</taxon>
        <taxon>Peronosporomycetes</taxon>
        <taxon>Peronosporales</taxon>
        <taxon>Peronosporaceae</taxon>
        <taxon>Phytophthora</taxon>
    </lineage>
</organism>
<dbReference type="PROSITE" id="PS50235">
    <property type="entry name" value="USP_3"/>
    <property type="match status" value="1"/>
</dbReference>
<dbReference type="GO" id="GO:0005829">
    <property type="term" value="C:cytosol"/>
    <property type="evidence" value="ECO:0007669"/>
    <property type="project" value="TreeGrafter"/>
</dbReference>
<comment type="catalytic activity">
    <reaction evidence="1">
        <text>Thiol-dependent hydrolysis of ester, thioester, amide, peptide and isopeptide bonds formed by the C-terminal Gly of ubiquitin (a 76-residue protein attached to proteins as an intracellular targeting signal).</text>
        <dbReference type="EC" id="3.4.19.12"/>
    </reaction>
</comment>
<evidence type="ECO:0000313" key="9">
    <source>
        <dbReference type="EMBL" id="GMF16873.1"/>
    </source>
</evidence>
<evidence type="ECO:0000256" key="1">
    <source>
        <dbReference type="ARBA" id="ARBA00000707"/>
    </source>
</evidence>
<keyword evidence="6" id="KW-0378">Hydrolase</keyword>
<name>A0A9W6TNU9_9STRA</name>
<dbReference type="AlphaFoldDB" id="A0A9W6TNU9"/>
<dbReference type="EC" id="3.4.19.12" evidence="3"/>
<keyword evidence="4" id="KW-0645">Protease</keyword>
<dbReference type="InterPro" id="IPR038765">
    <property type="entry name" value="Papain-like_cys_pep_sf"/>
</dbReference>
<keyword evidence="5" id="KW-0833">Ubl conjugation pathway</keyword>
<dbReference type="Gene3D" id="3.90.70.10">
    <property type="entry name" value="Cysteine proteinases"/>
    <property type="match status" value="1"/>
</dbReference>
<keyword evidence="10" id="KW-1185">Reference proteome</keyword>
<dbReference type="GO" id="GO:0004843">
    <property type="term" value="F:cysteine-type deubiquitinase activity"/>
    <property type="evidence" value="ECO:0007669"/>
    <property type="project" value="UniProtKB-EC"/>
</dbReference>